<dbReference type="EMBL" id="CAEZWW010000065">
    <property type="protein sequence ID" value="CAB4672102.1"/>
    <property type="molecule type" value="Genomic_DNA"/>
</dbReference>
<evidence type="ECO:0000259" key="5">
    <source>
        <dbReference type="SMART" id="SM00704"/>
    </source>
</evidence>
<dbReference type="InterPro" id="IPR042216">
    <property type="entry name" value="MitoNEET_CISD"/>
</dbReference>
<gene>
    <name evidence="6" type="ORF">UFOPK2310_00672</name>
    <name evidence="7" type="ORF">UFOPK2809_00674</name>
</gene>
<dbReference type="SMART" id="SM00704">
    <property type="entry name" value="ZnF_CDGSH"/>
    <property type="match status" value="1"/>
</dbReference>
<evidence type="ECO:0000313" key="6">
    <source>
        <dbReference type="EMBL" id="CAB4672102.1"/>
    </source>
</evidence>
<evidence type="ECO:0000256" key="3">
    <source>
        <dbReference type="ARBA" id="ARBA00023004"/>
    </source>
</evidence>
<proteinExistence type="predicted"/>
<dbReference type="Gene3D" id="3.40.5.90">
    <property type="entry name" value="CDGSH iron-sulfur domain, mitoNEET-type"/>
    <property type="match status" value="1"/>
</dbReference>
<reference evidence="7" key="1">
    <citation type="submission" date="2020-05" db="EMBL/GenBank/DDBJ databases">
        <authorList>
            <person name="Chiriac C."/>
            <person name="Salcher M."/>
            <person name="Ghai R."/>
            <person name="Kavagutti S V."/>
        </authorList>
    </citation>
    <scope>NUCLEOTIDE SEQUENCE</scope>
</reference>
<evidence type="ECO:0000256" key="2">
    <source>
        <dbReference type="ARBA" id="ARBA00022723"/>
    </source>
</evidence>
<accession>A0A6J6TJ02</accession>
<dbReference type="EMBL" id="CAEZZA010000075">
    <property type="protein sequence ID" value="CAB4746637.1"/>
    <property type="molecule type" value="Genomic_DNA"/>
</dbReference>
<keyword evidence="2" id="KW-0479">Metal-binding</keyword>
<dbReference type="Pfam" id="PF09360">
    <property type="entry name" value="zf-CDGSH"/>
    <property type="match status" value="1"/>
</dbReference>
<protein>
    <submittedName>
        <fullName evidence="7">Unannotated protein</fullName>
    </submittedName>
</protein>
<sequence>MVQDGPMSESEVTINVLADGPLEVSGPSTIKGSDGSTLKAGDKAYLCRCGHSANKPFCDGSHKREGFSDPGLGKKD</sequence>
<dbReference type="InterPro" id="IPR018967">
    <property type="entry name" value="FeS-contain_CDGSH-typ"/>
</dbReference>
<name>A0A6J6TJ02_9ZZZZ</name>
<keyword evidence="1" id="KW-0001">2Fe-2S</keyword>
<evidence type="ECO:0000256" key="1">
    <source>
        <dbReference type="ARBA" id="ARBA00022714"/>
    </source>
</evidence>
<dbReference type="GO" id="GO:0005737">
    <property type="term" value="C:cytoplasm"/>
    <property type="evidence" value="ECO:0007669"/>
    <property type="project" value="UniProtKB-ARBA"/>
</dbReference>
<organism evidence="7">
    <name type="scientific">freshwater metagenome</name>
    <dbReference type="NCBI Taxonomy" id="449393"/>
    <lineage>
        <taxon>unclassified sequences</taxon>
        <taxon>metagenomes</taxon>
        <taxon>ecological metagenomes</taxon>
    </lineage>
</organism>
<evidence type="ECO:0000313" key="7">
    <source>
        <dbReference type="EMBL" id="CAB4746637.1"/>
    </source>
</evidence>
<keyword evidence="4" id="KW-0411">Iron-sulfur</keyword>
<dbReference type="GO" id="GO:0051537">
    <property type="term" value="F:2 iron, 2 sulfur cluster binding"/>
    <property type="evidence" value="ECO:0007669"/>
    <property type="project" value="UniProtKB-KW"/>
</dbReference>
<dbReference type="GO" id="GO:0046872">
    <property type="term" value="F:metal ion binding"/>
    <property type="evidence" value="ECO:0007669"/>
    <property type="project" value="UniProtKB-KW"/>
</dbReference>
<keyword evidence="3" id="KW-0408">Iron</keyword>
<dbReference type="AlphaFoldDB" id="A0A6J6TJ02"/>
<evidence type="ECO:0000256" key="4">
    <source>
        <dbReference type="ARBA" id="ARBA00023014"/>
    </source>
</evidence>
<feature type="domain" description="Iron-binding zinc finger CDGSH type" evidence="5">
    <location>
        <begin position="31"/>
        <end position="68"/>
    </location>
</feature>